<evidence type="ECO:0000259" key="8">
    <source>
        <dbReference type="Pfam" id="PF02771"/>
    </source>
</evidence>
<keyword evidence="10" id="KW-1185">Reference proteome</keyword>
<feature type="domain" description="Acyl-CoA oxidase/dehydrogenase middle" evidence="7">
    <location>
        <begin position="119"/>
        <end position="215"/>
    </location>
</feature>
<name>A0ABN2TF38_9MICO</name>
<comment type="similarity">
    <text evidence="2 5">Belongs to the acyl-CoA dehydrogenase family.</text>
</comment>
<evidence type="ECO:0000256" key="4">
    <source>
        <dbReference type="ARBA" id="ARBA00022827"/>
    </source>
</evidence>
<dbReference type="Gene3D" id="2.40.110.10">
    <property type="entry name" value="Butyryl-CoA Dehydrogenase, subunit A, domain 2"/>
    <property type="match status" value="1"/>
</dbReference>
<dbReference type="Pfam" id="PF00441">
    <property type="entry name" value="Acyl-CoA_dh_1"/>
    <property type="match status" value="1"/>
</dbReference>
<evidence type="ECO:0000259" key="7">
    <source>
        <dbReference type="Pfam" id="PF02770"/>
    </source>
</evidence>
<dbReference type="SUPFAM" id="SSF47203">
    <property type="entry name" value="Acyl-CoA dehydrogenase C-terminal domain-like"/>
    <property type="match status" value="1"/>
</dbReference>
<gene>
    <name evidence="9" type="ORF">GCM10009755_16970</name>
</gene>
<dbReference type="EMBL" id="BAAANO010000015">
    <property type="protein sequence ID" value="GAA2007293.1"/>
    <property type="molecule type" value="Genomic_DNA"/>
</dbReference>
<evidence type="ECO:0000256" key="1">
    <source>
        <dbReference type="ARBA" id="ARBA00001974"/>
    </source>
</evidence>
<dbReference type="Pfam" id="PF02771">
    <property type="entry name" value="Acyl-CoA_dh_N"/>
    <property type="match status" value="1"/>
</dbReference>
<evidence type="ECO:0000256" key="5">
    <source>
        <dbReference type="RuleBase" id="RU362125"/>
    </source>
</evidence>
<protein>
    <submittedName>
        <fullName evidence="9">Acyl-CoA dehydrogenase family protein</fullName>
    </submittedName>
</protein>
<proteinExistence type="inferred from homology"/>
<dbReference type="Gene3D" id="1.10.540.10">
    <property type="entry name" value="Acyl-CoA dehydrogenase/oxidase, N-terminal domain"/>
    <property type="match status" value="1"/>
</dbReference>
<reference evidence="9 10" key="1">
    <citation type="journal article" date="2019" name="Int. J. Syst. Evol. Microbiol.">
        <title>The Global Catalogue of Microorganisms (GCM) 10K type strain sequencing project: providing services to taxonomists for standard genome sequencing and annotation.</title>
        <authorList>
            <consortium name="The Broad Institute Genomics Platform"/>
            <consortium name="The Broad Institute Genome Sequencing Center for Infectious Disease"/>
            <person name="Wu L."/>
            <person name="Ma J."/>
        </authorList>
    </citation>
    <scope>NUCLEOTIDE SEQUENCE [LARGE SCALE GENOMIC DNA]</scope>
    <source>
        <strain evidence="9 10">JCM 14546</strain>
    </source>
</reference>
<keyword evidence="3 5" id="KW-0285">Flavoprotein</keyword>
<dbReference type="Proteomes" id="UP001500755">
    <property type="component" value="Unassembled WGS sequence"/>
</dbReference>
<evidence type="ECO:0000256" key="2">
    <source>
        <dbReference type="ARBA" id="ARBA00009347"/>
    </source>
</evidence>
<dbReference type="InterPro" id="IPR009075">
    <property type="entry name" value="AcylCo_DH/oxidase_C"/>
</dbReference>
<dbReference type="InterPro" id="IPR037069">
    <property type="entry name" value="AcylCoA_DH/ox_N_sf"/>
</dbReference>
<comment type="caution">
    <text evidence="9">The sequence shown here is derived from an EMBL/GenBank/DDBJ whole genome shotgun (WGS) entry which is preliminary data.</text>
</comment>
<dbReference type="RefSeq" id="WP_344308765.1">
    <property type="nucleotide sequence ID" value="NZ_BAAANO010000015.1"/>
</dbReference>
<accession>A0ABN2TF38</accession>
<dbReference type="Pfam" id="PF02770">
    <property type="entry name" value="Acyl-CoA_dh_M"/>
    <property type="match status" value="1"/>
</dbReference>
<dbReference type="SUPFAM" id="SSF56645">
    <property type="entry name" value="Acyl-CoA dehydrogenase NM domain-like"/>
    <property type="match status" value="1"/>
</dbReference>
<evidence type="ECO:0000259" key="6">
    <source>
        <dbReference type="Pfam" id="PF00441"/>
    </source>
</evidence>
<dbReference type="Gene3D" id="1.20.140.10">
    <property type="entry name" value="Butyryl-CoA Dehydrogenase, subunit A, domain 3"/>
    <property type="match status" value="1"/>
</dbReference>
<sequence>MDDSDLKEILSAVREFVAEQVVPRELEIEDNDAFPEHIIEASKEMGLYGWAIPEEFGGLGMNAYQDALLAMELGYTTPSFRSLFGTNNGIAGQVLVNYGTDEQKAEWLPKIASGDVVASFALTEPDAGSDPSGLTTKAVKEGDEYVINGAKRFITNAAMSDVLMVFARTDLTATGSKGISVFLVPTKAEGVTVGPHDKKMGQAGAWTSEIFFDDVRIPAVNLIGGEEEKGFYAAMASLNKGRLHIASICVGQATRILDEMVEYAQVAKQGGKPIGDFQLVQAHIAESYTELRAARAMVLEAAQRWDDGSDKKIGPSSCKLFASEMLGRVADRGVQVFGGMGYMRETSIERFYRHARLFRIYEGTSEIQKLVVARQLYKGAGAALKEMR</sequence>
<dbReference type="InterPro" id="IPR013786">
    <property type="entry name" value="AcylCoA_DH/ox_N"/>
</dbReference>
<feature type="domain" description="Acyl-CoA dehydrogenase/oxidase C-terminal" evidence="6">
    <location>
        <begin position="229"/>
        <end position="376"/>
    </location>
</feature>
<dbReference type="PIRSF" id="PIRSF016578">
    <property type="entry name" value="HsaA"/>
    <property type="match status" value="1"/>
</dbReference>
<dbReference type="InterPro" id="IPR006091">
    <property type="entry name" value="Acyl-CoA_Oxase/DH_mid-dom"/>
</dbReference>
<comment type="cofactor">
    <cofactor evidence="1 5">
        <name>FAD</name>
        <dbReference type="ChEBI" id="CHEBI:57692"/>
    </cofactor>
</comment>
<feature type="domain" description="Acyl-CoA dehydrogenase/oxidase N-terminal" evidence="8">
    <location>
        <begin position="5"/>
        <end position="115"/>
    </location>
</feature>
<dbReference type="InterPro" id="IPR009100">
    <property type="entry name" value="AcylCoA_DH/oxidase_NM_dom_sf"/>
</dbReference>
<dbReference type="PANTHER" id="PTHR43884:SF40">
    <property type="entry name" value="ACYL-COA DEHYDROGENASE"/>
    <property type="match status" value="1"/>
</dbReference>
<organism evidence="9 10">
    <name type="scientific">Brevibacterium samyangense</name>
    <dbReference type="NCBI Taxonomy" id="366888"/>
    <lineage>
        <taxon>Bacteria</taxon>
        <taxon>Bacillati</taxon>
        <taxon>Actinomycetota</taxon>
        <taxon>Actinomycetes</taxon>
        <taxon>Micrococcales</taxon>
        <taxon>Brevibacteriaceae</taxon>
        <taxon>Brevibacterium</taxon>
    </lineage>
</organism>
<evidence type="ECO:0000313" key="9">
    <source>
        <dbReference type="EMBL" id="GAA2007293.1"/>
    </source>
</evidence>
<keyword evidence="4 5" id="KW-0274">FAD</keyword>
<evidence type="ECO:0000313" key="10">
    <source>
        <dbReference type="Proteomes" id="UP001500755"/>
    </source>
</evidence>
<dbReference type="InterPro" id="IPR036250">
    <property type="entry name" value="AcylCo_DH-like_C"/>
</dbReference>
<dbReference type="PANTHER" id="PTHR43884">
    <property type="entry name" value="ACYL-COA DEHYDROGENASE"/>
    <property type="match status" value="1"/>
</dbReference>
<dbReference type="InterPro" id="IPR006089">
    <property type="entry name" value="Acyl-CoA_DH_CS"/>
</dbReference>
<keyword evidence="5" id="KW-0560">Oxidoreductase</keyword>
<dbReference type="PROSITE" id="PS00072">
    <property type="entry name" value="ACYL_COA_DH_1"/>
    <property type="match status" value="1"/>
</dbReference>
<dbReference type="InterPro" id="IPR046373">
    <property type="entry name" value="Acyl-CoA_Oxase/DH_mid-dom_sf"/>
</dbReference>
<evidence type="ECO:0000256" key="3">
    <source>
        <dbReference type="ARBA" id="ARBA00022630"/>
    </source>
</evidence>